<dbReference type="AlphaFoldDB" id="A0AAW6C2X1"/>
<gene>
    <name evidence="1" type="ORF">PND83_04275</name>
</gene>
<dbReference type="Gene3D" id="1.10.287.1080">
    <property type="entry name" value="MazG-like"/>
    <property type="match status" value="1"/>
</dbReference>
<dbReference type="SUPFAM" id="SSF101386">
    <property type="entry name" value="all-alpha NTP pyrophosphatases"/>
    <property type="match status" value="1"/>
</dbReference>
<sequence length="134" mass="15117">MSMNDLAKEIHQNAVEHGWWDEPRSFGDIVSLCHSELSEALEEYRAGRPMVWHACLAADEKIHCLKGGCGDWTAGACELDSIDEKPEGIATEMADCIIRILDWAGKEGLDMDAIIREKMEYNRTRPYRHGGKVL</sequence>
<proteinExistence type="predicted"/>
<dbReference type="EMBL" id="JAQLWO010000003">
    <property type="protein sequence ID" value="MDB7905189.1"/>
    <property type="molecule type" value="Genomic_DNA"/>
</dbReference>
<comment type="caution">
    <text evidence="1">The sequence shown here is derived from an EMBL/GenBank/DDBJ whole genome shotgun (WGS) entry which is preliminary data.</text>
</comment>
<name>A0AAW6C2X1_FLAPL</name>
<dbReference type="Proteomes" id="UP001211006">
    <property type="component" value="Unassembled WGS sequence"/>
</dbReference>
<evidence type="ECO:0008006" key="3">
    <source>
        <dbReference type="Google" id="ProtNLM"/>
    </source>
</evidence>
<evidence type="ECO:0000313" key="2">
    <source>
        <dbReference type="Proteomes" id="UP001211006"/>
    </source>
</evidence>
<accession>A0AAW6C2X1</accession>
<protein>
    <recommendedName>
        <fullName evidence="3">MazG nucleotide pyrophosphohydrolase domain</fullName>
    </recommendedName>
</protein>
<organism evidence="1 2">
    <name type="scientific">Flavonifractor plautii</name>
    <name type="common">Fusobacterium plautii</name>
    <dbReference type="NCBI Taxonomy" id="292800"/>
    <lineage>
        <taxon>Bacteria</taxon>
        <taxon>Bacillati</taxon>
        <taxon>Bacillota</taxon>
        <taxon>Clostridia</taxon>
        <taxon>Eubacteriales</taxon>
        <taxon>Oscillospiraceae</taxon>
        <taxon>Flavonifractor</taxon>
    </lineage>
</organism>
<evidence type="ECO:0000313" key="1">
    <source>
        <dbReference type="EMBL" id="MDB7905189.1"/>
    </source>
</evidence>
<reference evidence="1" key="1">
    <citation type="submission" date="2023-01" db="EMBL/GenBank/DDBJ databases">
        <title>Human gut microbiome strain richness.</title>
        <authorList>
            <person name="Chen-Liaw A."/>
        </authorList>
    </citation>
    <scope>NUCLEOTIDE SEQUENCE</scope>
    <source>
        <strain evidence="1">2225st1_A6_2225SCRN_200828</strain>
    </source>
</reference>
<dbReference type="CDD" id="cd11542">
    <property type="entry name" value="NTP-PPase_u5"/>
    <property type="match status" value="1"/>
</dbReference>
<dbReference type="RefSeq" id="WP_195484665.1">
    <property type="nucleotide sequence ID" value="NZ_JADNHL010000028.1"/>
</dbReference>